<dbReference type="Proteomes" id="UP000199662">
    <property type="component" value="Unassembled WGS sequence"/>
</dbReference>
<dbReference type="EMBL" id="FNZK01000033">
    <property type="protein sequence ID" value="SEJ97115.1"/>
    <property type="molecule type" value="Genomic_DNA"/>
</dbReference>
<accession>A0A1H7DFU7</accession>
<reference evidence="1 2" key="1">
    <citation type="submission" date="2016-10" db="EMBL/GenBank/DDBJ databases">
        <authorList>
            <person name="de Groot N.N."/>
        </authorList>
    </citation>
    <scope>NUCLEOTIDE SEQUENCE [LARGE SCALE GENOMIC DNA]</scope>
    <source>
        <strain evidence="1 2">DSM 2179</strain>
    </source>
</reference>
<keyword evidence="2" id="KW-1185">Reference proteome</keyword>
<dbReference type="AlphaFoldDB" id="A0A1H7DFU7"/>
<dbReference type="RefSeq" id="WP_091835935.1">
    <property type="nucleotide sequence ID" value="NZ_FNZK01000033.1"/>
</dbReference>
<proteinExistence type="predicted"/>
<gene>
    <name evidence="1" type="ORF">SAMN05660742_1332</name>
</gene>
<protein>
    <submittedName>
        <fullName evidence="1">Uncharacterized protein</fullName>
    </submittedName>
</protein>
<sequence>MIEFYISCKLKEGGTKQPSLIANAIRKCLFDNQIITSGRQFYIYVNAERYNFQSCNTATVLQFLCKIDRTTDLTLDELNVLLEPAFKILSEKNGLDNFEISKS</sequence>
<organism evidence="1 2">
    <name type="scientific">Propionispira arboris</name>
    <dbReference type="NCBI Taxonomy" id="84035"/>
    <lineage>
        <taxon>Bacteria</taxon>
        <taxon>Bacillati</taxon>
        <taxon>Bacillota</taxon>
        <taxon>Negativicutes</taxon>
        <taxon>Selenomonadales</taxon>
        <taxon>Selenomonadaceae</taxon>
        <taxon>Propionispira</taxon>
    </lineage>
</organism>
<name>A0A1H7DFU7_9FIRM</name>
<evidence type="ECO:0000313" key="1">
    <source>
        <dbReference type="EMBL" id="SEJ97115.1"/>
    </source>
</evidence>
<evidence type="ECO:0000313" key="2">
    <source>
        <dbReference type="Proteomes" id="UP000199662"/>
    </source>
</evidence>